<dbReference type="RefSeq" id="WP_408167659.1">
    <property type="nucleotide sequence ID" value="NZ_JAQQFR010000005.1"/>
</dbReference>
<dbReference type="EMBL" id="JAQQFR010000005">
    <property type="protein sequence ID" value="MFL9878664.1"/>
    <property type="molecule type" value="Genomic_DNA"/>
</dbReference>
<evidence type="ECO:0000313" key="4">
    <source>
        <dbReference type="EMBL" id="MFL9878664.1"/>
    </source>
</evidence>
<keyword evidence="5" id="KW-1185">Reference proteome</keyword>
<proteinExistence type="predicted"/>
<accession>A0ABW8Z6L0</accession>
<feature type="domain" description="PEGA" evidence="3">
    <location>
        <begin position="38"/>
        <end position="70"/>
    </location>
</feature>
<dbReference type="PANTHER" id="PTHR43215:SF14">
    <property type="entry name" value="RADIAL SPOKE HEAD 1 HOMOLOG"/>
    <property type="match status" value="1"/>
</dbReference>
<sequence>MKCFAALCGAPVVLLVSSMAFAAAPSAMLRVVCEDGDKGAEVMIDGKFKGECPVDIMLTEGTHKLRVSKPVGSAQEQLFEQDVRLGSGTSKRVEVVLSTAQMNAAGKRAAEAASNDRRRQAEARLTKMIKAAPGDPQAANDLARYYFLDPRSCYLFKPVTGETVSWTGPCRDGIASGSGELKFEANGVVSARYVGTVAAGWADGQGTLYLNGGEEYRGDFVEGFRDGHGKQALNNGTFEGEFSKGLRNGRGVYAWNTGDRYDGNWVSGKRQGKGELLTKDGYRYIGDFANNMRHGNGVVIAPDGTRVEGRFENDDRVGPPR</sequence>
<evidence type="ECO:0000313" key="5">
    <source>
        <dbReference type="Proteomes" id="UP001629214"/>
    </source>
</evidence>
<dbReference type="InterPro" id="IPR003409">
    <property type="entry name" value="MORN"/>
</dbReference>
<dbReference type="SMART" id="SM00698">
    <property type="entry name" value="MORN"/>
    <property type="match status" value="5"/>
</dbReference>
<gene>
    <name evidence="4" type="ORF">PQR63_09740</name>
</gene>
<evidence type="ECO:0000256" key="1">
    <source>
        <dbReference type="ARBA" id="ARBA00022737"/>
    </source>
</evidence>
<reference evidence="4 5" key="1">
    <citation type="journal article" date="2024" name="Chem. Sci.">
        <title>Discovery of megapolipeptins by genome mining of a Burkholderiales bacteria collection.</title>
        <authorList>
            <person name="Paulo B.S."/>
            <person name="Recchia M.J.J."/>
            <person name="Lee S."/>
            <person name="Fergusson C.H."/>
            <person name="Romanowski S.B."/>
            <person name="Hernandez A."/>
            <person name="Krull N."/>
            <person name="Liu D.Y."/>
            <person name="Cavanagh H."/>
            <person name="Bos A."/>
            <person name="Gray C.A."/>
            <person name="Murphy B.T."/>
            <person name="Linington R.G."/>
            <person name="Eustaquio A.S."/>
        </authorList>
    </citation>
    <scope>NUCLEOTIDE SEQUENCE [LARGE SCALE GENOMIC DNA]</scope>
    <source>
        <strain evidence="4 5">RL21-008-BIB-B</strain>
    </source>
</reference>
<keyword evidence="1" id="KW-0677">Repeat</keyword>
<protein>
    <submittedName>
        <fullName evidence="4">PEGA domain-containing protein</fullName>
    </submittedName>
</protein>
<dbReference type="Proteomes" id="UP001629214">
    <property type="component" value="Unassembled WGS sequence"/>
</dbReference>
<feature type="signal peptide" evidence="2">
    <location>
        <begin position="1"/>
        <end position="22"/>
    </location>
</feature>
<dbReference type="Pfam" id="PF02493">
    <property type="entry name" value="MORN"/>
    <property type="match status" value="4"/>
</dbReference>
<dbReference type="InterPro" id="IPR013229">
    <property type="entry name" value="PEGA"/>
</dbReference>
<evidence type="ECO:0000259" key="3">
    <source>
        <dbReference type="Pfam" id="PF08308"/>
    </source>
</evidence>
<dbReference type="Gene3D" id="2.20.110.10">
    <property type="entry name" value="Histone H3 K4-specific methyltransferase SET7/9 N-terminal domain"/>
    <property type="match status" value="1"/>
</dbReference>
<dbReference type="SUPFAM" id="SSF82185">
    <property type="entry name" value="Histone H3 K4-specific methyltransferase SET7/9 N-terminal domain"/>
    <property type="match status" value="2"/>
</dbReference>
<evidence type="ECO:0000256" key="2">
    <source>
        <dbReference type="SAM" id="SignalP"/>
    </source>
</evidence>
<dbReference type="Pfam" id="PF08308">
    <property type="entry name" value="PEGA"/>
    <property type="match status" value="1"/>
</dbReference>
<dbReference type="PANTHER" id="PTHR43215">
    <property type="entry name" value="RADIAL SPOKE HEAD 1 HOMOLOG"/>
    <property type="match status" value="1"/>
</dbReference>
<feature type="chain" id="PRO_5047267937" evidence="2">
    <location>
        <begin position="23"/>
        <end position="321"/>
    </location>
</feature>
<comment type="caution">
    <text evidence="4">The sequence shown here is derived from an EMBL/GenBank/DDBJ whole genome shotgun (WGS) entry which is preliminary data.</text>
</comment>
<keyword evidence="2" id="KW-0732">Signal</keyword>
<name>A0ABW8Z6L0_9BURK</name>
<organism evidence="4 5">
    <name type="scientific">Herbaspirillum rhizosphaerae</name>
    <dbReference type="NCBI Taxonomy" id="346179"/>
    <lineage>
        <taxon>Bacteria</taxon>
        <taxon>Pseudomonadati</taxon>
        <taxon>Pseudomonadota</taxon>
        <taxon>Betaproteobacteria</taxon>
        <taxon>Burkholderiales</taxon>
        <taxon>Oxalobacteraceae</taxon>
        <taxon>Herbaspirillum</taxon>
    </lineage>
</organism>